<reference evidence="1" key="2">
    <citation type="submission" date="2021-04" db="EMBL/GenBank/DDBJ databases">
        <authorList>
            <person name="Gilroy R."/>
        </authorList>
    </citation>
    <scope>NUCLEOTIDE SEQUENCE</scope>
    <source>
        <strain evidence="1">12435</strain>
    </source>
</reference>
<dbReference type="EMBL" id="DXHS01000042">
    <property type="protein sequence ID" value="HIW02165.1"/>
    <property type="molecule type" value="Genomic_DNA"/>
</dbReference>
<name>A0A9D1TQV2_9FIRM</name>
<organism evidence="1 2">
    <name type="scientific">Candidatus Protoclostridium stercorigallinarum</name>
    <dbReference type="NCBI Taxonomy" id="2838741"/>
    <lineage>
        <taxon>Bacteria</taxon>
        <taxon>Bacillati</taxon>
        <taxon>Bacillota</taxon>
        <taxon>Clostridia</taxon>
        <taxon>Candidatus Protoclostridium</taxon>
    </lineage>
</organism>
<comment type="caution">
    <text evidence="1">The sequence shown here is derived from an EMBL/GenBank/DDBJ whole genome shotgun (WGS) entry which is preliminary data.</text>
</comment>
<protein>
    <submittedName>
        <fullName evidence="1">Uncharacterized protein</fullName>
    </submittedName>
</protein>
<dbReference type="AlphaFoldDB" id="A0A9D1TQV2"/>
<gene>
    <name evidence="1" type="ORF">H9892_02370</name>
</gene>
<accession>A0A9D1TQV2</accession>
<proteinExistence type="predicted"/>
<evidence type="ECO:0000313" key="2">
    <source>
        <dbReference type="Proteomes" id="UP000823990"/>
    </source>
</evidence>
<dbReference type="Proteomes" id="UP000823990">
    <property type="component" value="Unassembled WGS sequence"/>
</dbReference>
<sequence length="128" mass="13882">MKKAIIITTVFVAVLALGIAESVWGYRHFGTICEKLERACERLETAEEGVTDEEALTALREAGEEGRAPLLALVSNPNITEKVTEYAAQALVYAAEGQNADARSAALAAKRAAERLQRECFPSVFNIL</sequence>
<reference evidence="1" key="1">
    <citation type="journal article" date="2021" name="PeerJ">
        <title>Extensive microbial diversity within the chicken gut microbiome revealed by metagenomics and culture.</title>
        <authorList>
            <person name="Gilroy R."/>
            <person name="Ravi A."/>
            <person name="Getino M."/>
            <person name="Pursley I."/>
            <person name="Horton D.L."/>
            <person name="Alikhan N.F."/>
            <person name="Baker D."/>
            <person name="Gharbi K."/>
            <person name="Hall N."/>
            <person name="Watson M."/>
            <person name="Adriaenssens E.M."/>
            <person name="Foster-Nyarko E."/>
            <person name="Jarju S."/>
            <person name="Secka A."/>
            <person name="Antonio M."/>
            <person name="Oren A."/>
            <person name="Chaudhuri R.R."/>
            <person name="La Ragione R."/>
            <person name="Hildebrand F."/>
            <person name="Pallen M.J."/>
        </authorList>
    </citation>
    <scope>NUCLEOTIDE SEQUENCE</scope>
    <source>
        <strain evidence="1">12435</strain>
    </source>
</reference>
<evidence type="ECO:0000313" key="1">
    <source>
        <dbReference type="EMBL" id="HIW02165.1"/>
    </source>
</evidence>